<feature type="non-terminal residue" evidence="2">
    <location>
        <position position="1"/>
    </location>
</feature>
<comment type="caution">
    <text evidence="2">The sequence shown here is derived from an EMBL/GenBank/DDBJ whole genome shotgun (WGS) entry which is preliminary data.</text>
</comment>
<dbReference type="AlphaFoldDB" id="A0A8H7AS39"/>
<sequence>MTTGRINQGAELYQEGDRRSNPNRLLRMRAGRNRCRRPIHLPPLSSPRRGPLRSLIGVAANNKPTAYTSQEEKAHVASRTRSADRRRDCPQRSGE</sequence>
<feature type="compositionally biased region" description="Low complexity" evidence="1">
    <location>
        <begin position="46"/>
        <end position="55"/>
    </location>
</feature>
<evidence type="ECO:0000256" key="1">
    <source>
        <dbReference type="SAM" id="MobiDB-lite"/>
    </source>
</evidence>
<reference evidence="2" key="1">
    <citation type="submission" date="2020-01" db="EMBL/GenBank/DDBJ databases">
        <authorList>
            <person name="Feng Z.H.Z."/>
        </authorList>
    </citation>
    <scope>NUCLEOTIDE SEQUENCE</scope>
    <source>
        <strain evidence="2">CBS107.38</strain>
    </source>
</reference>
<dbReference type="RefSeq" id="XP_038780976.1">
    <property type="nucleotide sequence ID" value="XM_038936361.1"/>
</dbReference>
<feature type="compositionally biased region" description="Basic and acidic residues" evidence="1">
    <location>
        <begin position="70"/>
        <end position="95"/>
    </location>
</feature>
<dbReference type="Proteomes" id="UP000596902">
    <property type="component" value="Unassembled WGS sequence"/>
</dbReference>
<evidence type="ECO:0000313" key="3">
    <source>
        <dbReference type="Proteomes" id="UP000596902"/>
    </source>
</evidence>
<name>A0A8H7AS39_9PLEO</name>
<accession>A0A8H7AS39</accession>
<dbReference type="EMBL" id="JAAABM010000040">
    <property type="protein sequence ID" value="KAF7670579.1"/>
    <property type="molecule type" value="Genomic_DNA"/>
</dbReference>
<feature type="region of interest" description="Disordered" evidence="1">
    <location>
        <begin position="1"/>
        <end position="95"/>
    </location>
</feature>
<feature type="compositionally biased region" description="Basic residues" evidence="1">
    <location>
        <begin position="26"/>
        <end position="39"/>
    </location>
</feature>
<dbReference type="GeneID" id="62209539"/>
<organism evidence="2 3">
    <name type="scientific">Alternaria burnsii</name>
    <dbReference type="NCBI Taxonomy" id="1187904"/>
    <lineage>
        <taxon>Eukaryota</taxon>
        <taxon>Fungi</taxon>
        <taxon>Dikarya</taxon>
        <taxon>Ascomycota</taxon>
        <taxon>Pezizomycotina</taxon>
        <taxon>Dothideomycetes</taxon>
        <taxon>Pleosporomycetidae</taxon>
        <taxon>Pleosporales</taxon>
        <taxon>Pleosporineae</taxon>
        <taxon>Pleosporaceae</taxon>
        <taxon>Alternaria</taxon>
        <taxon>Alternaria sect. Alternaria</taxon>
    </lineage>
</organism>
<protein>
    <submittedName>
        <fullName evidence="2">Uncharacterized protein</fullName>
    </submittedName>
</protein>
<reference evidence="2" key="2">
    <citation type="submission" date="2020-08" db="EMBL/GenBank/DDBJ databases">
        <title>Draft Genome Sequence of Cumin Blight Pathogen Alternaria burnsii.</title>
        <authorList>
            <person name="Feng Z."/>
        </authorList>
    </citation>
    <scope>NUCLEOTIDE SEQUENCE</scope>
    <source>
        <strain evidence="2">CBS107.38</strain>
    </source>
</reference>
<evidence type="ECO:0000313" key="2">
    <source>
        <dbReference type="EMBL" id="KAF7670579.1"/>
    </source>
</evidence>
<gene>
    <name evidence="2" type="ORF">GT037_011314</name>
</gene>
<keyword evidence="3" id="KW-1185">Reference proteome</keyword>
<proteinExistence type="predicted"/>